<reference evidence="15" key="1">
    <citation type="submission" date="2016-11" db="EMBL/GenBank/DDBJ databases">
        <authorList>
            <person name="Varghese N."/>
            <person name="Submissions S."/>
        </authorList>
    </citation>
    <scope>NUCLEOTIDE SEQUENCE [LARGE SCALE GENOMIC DNA]</scope>
    <source>
        <strain evidence="15">DSM 16990</strain>
    </source>
</reference>
<evidence type="ECO:0000256" key="7">
    <source>
        <dbReference type="ARBA" id="ARBA00022679"/>
    </source>
</evidence>
<dbReference type="Gene3D" id="3.30.559.10">
    <property type="entry name" value="Chloramphenicol acetyltransferase-like domain"/>
    <property type="match status" value="1"/>
</dbReference>
<dbReference type="STRING" id="288992.SAMN04488522_102731"/>
<comment type="catalytic activity">
    <reaction evidence="1">
        <text>2 a mycocerosyl-[mycocerosic acid synthase] + a phthiocerol = a dimycocerosyl phthiocerol + 2 holo-[mycocerosic acid synthase].</text>
        <dbReference type="EC" id="2.3.1.282"/>
    </reaction>
</comment>
<dbReference type="Pfam" id="PF00668">
    <property type="entry name" value="Condensation"/>
    <property type="match status" value="1"/>
</dbReference>
<comment type="catalytic activity">
    <reaction evidence="2">
        <text>2 a mycocerosyl-[mycocerosic acid synthase] + a phenolphthiocerol = a dimycocerosyl phenolphthiocerol + 2 holo-[mycocerosic acid synthase].</text>
        <dbReference type="EC" id="2.3.1.282"/>
    </reaction>
</comment>
<gene>
    <name evidence="14" type="ORF">SAMN04488522_102731</name>
</gene>
<evidence type="ECO:0000256" key="8">
    <source>
        <dbReference type="ARBA" id="ARBA00023315"/>
    </source>
</evidence>
<dbReference type="GO" id="GO:0016746">
    <property type="term" value="F:acyltransferase activity"/>
    <property type="evidence" value="ECO:0007669"/>
    <property type="project" value="UniProtKB-KW"/>
</dbReference>
<dbReference type="InterPro" id="IPR052058">
    <property type="entry name" value="Alcohol_O-acetyltransferase"/>
</dbReference>
<evidence type="ECO:0000256" key="4">
    <source>
        <dbReference type="ARBA" id="ARBA00006558"/>
    </source>
</evidence>
<dbReference type="InterPro" id="IPR031641">
    <property type="entry name" value="PapA_C"/>
</dbReference>
<dbReference type="EC" id="2.3.1.282" evidence="5"/>
<comment type="similarity">
    <text evidence="4">Belongs to the acyltransferase PapA5 family.</text>
</comment>
<dbReference type="SUPFAM" id="SSF52777">
    <property type="entry name" value="CoA-dependent acyltransferases"/>
    <property type="match status" value="2"/>
</dbReference>
<evidence type="ECO:0000256" key="6">
    <source>
        <dbReference type="ARBA" id="ARBA00013449"/>
    </source>
</evidence>
<evidence type="ECO:0000256" key="3">
    <source>
        <dbReference type="ARBA" id="ARBA00001907"/>
    </source>
</evidence>
<evidence type="ECO:0000259" key="13">
    <source>
        <dbReference type="Pfam" id="PF16911"/>
    </source>
</evidence>
<evidence type="ECO:0000256" key="9">
    <source>
        <dbReference type="ARBA" id="ARBA00030465"/>
    </source>
</evidence>
<name>A0A1M5AGI6_9SPHI</name>
<dbReference type="Proteomes" id="UP000184287">
    <property type="component" value="Unassembled WGS sequence"/>
</dbReference>
<dbReference type="PANTHER" id="PTHR28037">
    <property type="entry name" value="ALCOHOL O-ACETYLTRANSFERASE 1-RELATED"/>
    <property type="match status" value="1"/>
</dbReference>
<dbReference type="InterPro" id="IPR023213">
    <property type="entry name" value="CAT-like_dom_sf"/>
</dbReference>
<sequence length="423" mass="47810">MRRKLIIGERIMYVDAETPLNCVFPVTISGTISRENLRIALSKIQQKHPLLRTRIKEDAAGVPHFVSSNNLAQIPVRVVERVGEEDWITQSKIEWKKLFDGDNLPMARLVWIKGAEVSDLLLVCPHCICDGTTFVALMSELLQLLDHPEQELTPYLPFHSIEELLSPSFKSTPAKVLKTKFFAVLAKLFFMLKSARNKHPEGEGYLINWRLDVEDTAAIVSACKESGASLHAALCVAFLEAFQSVRGSKAQGKVICPVDVRNFVTEIKKDEMFAFAPIAELSLSKEKGLSFWAKAKQIKEELKKKIAAMKVHELLIMSEYFHSSVDKMVKYLKATEGGHDVTLSNMGRLRIADKYDSFTIERLYCPNVGFPWRNANTLVVCTFKKRMDFTFLSNDAFLPEEEAKAIKDKAMELLMAEVTLSYA</sequence>
<keyword evidence="8" id="KW-0012">Acyltransferase</keyword>
<evidence type="ECO:0000313" key="15">
    <source>
        <dbReference type="Proteomes" id="UP000184287"/>
    </source>
</evidence>
<dbReference type="Pfam" id="PF16911">
    <property type="entry name" value="PapA_C"/>
    <property type="match status" value="1"/>
</dbReference>
<proteinExistence type="inferred from homology"/>
<comment type="catalytic activity">
    <reaction evidence="3">
        <text>2 a mycocerosyl-[mycocerosic acid synthase] + a phthiodiolone = a dimycocerosyl phthiodiolone + 2 holo-[mycocerosic acid synthase].</text>
        <dbReference type="EC" id="2.3.1.282"/>
    </reaction>
</comment>
<keyword evidence="7" id="KW-0808">Transferase</keyword>
<dbReference type="Gene3D" id="3.30.559.30">
    <property type="entry name" value="Nonribosomal peptide synthetase, condensation domain"/>
    <property type="match status" value="1"/>
</dbReference>
<dbReference type="PANTHER" id="PTHR28037:SF1">
    <property type="entry name" value="ALCOHOL O-ACETYLTRANSFERASE 1-RELATED"/>
    <property type="match status" value="1"/>
</dbReference>
<organism evidence="14 15">
    <name type="scientific">Pedobacter caeni</name>
    <dbReference type="NCBI Taxonomy" id="288992"/>
    <lineage>
        <taxon>Bacteria</taxon>
        <taxon>Pseudomonadati</taxon>
        <taxon>Bacteroidota</taxon>
        <taxon>Sphingobacteriia</taxon>
        <taxon>Sphingobacteriales</taxon>
        <taxon>Sphingobacteriaceae</taxon>
        <taxon>Pedobacter</taxon>
    </lineage>
</organism>
<evidence type="ECO:0000256" key="11">
    <source>
        <dbReference type="ARBA" id="ARBA00033407"/>
    </source>
</evidence>
<dbReference type="InterPro" id="IPR001242">
    <property type="entry name" value="Condensation_dom"/>
</dbReference>
<dbReference type="AlphaFoldDB" id="A0A1M5AGI6"/>
<dbReference type="OrthoDB" id="5562587at2"/>
<feature type="domain" description="Condensation" evidence="12">
    <location>
        <begin position="26"/>
        <end position="159"/>
    </location>
</feature>
<evidence type="ECO:0000256" key="5">
    <source>
        <dbReference type="ARBA" id="ARBA00012866"/>
    </source>
</evidence>
<dbReference type="RefSeq" id="WP_073230806.1">
    <property type="nucleotide sequence ID" value="NZ_FQUQ01000002.1"/>
</dbReference>
<evidence type="ECO:0000259" key="12">
    <source>
        <dbReference type="Pfam" id="PF00668"/>
    </source>
</evidence>
<evidence type="ECO:0000256" key="10">
    <source>
        <dbReference type="ARBA" id="ARBA00032317"/>
    </source>
</evidence>
<protein>
    <recommendedName>
        <fullName evidence="6">Phthiocerol/phthiodiolone dimycocerosyl transferase</fullName>
        <ecNumber evidence="5">2.3.1.282</ecNumber>
    </recommendedName>
    <alternativeName>
        <fullName evidence="11">Acyltransferase PapA5</fullName>
    </alternativeName>
    <alternativeName>
        <fullName evidence="9">Phthiocerol/phthiodiolone O-acyltransferase</fullName>
    </alternativeName>
    <alternativeName>
        <fullName evidence="10">Polyketide synthase-associated protein A5</fullName>
    </alternativeName>
</protein>
<accession>A0A1M5AGI6</accession>
<evidence type="ECO:0000256" key="2">
    <source>
        <dbReference type="ARBA" id="ARBA00000625"/>
    </source>
</evidence>
<feature type="domain" description="Phthiocerol/phthiodiolone dimycocerosyl transferase C-terminal" evidence="13">
    <location>
        <begin position="209"/>
        <end position="350"/>
    </location>
</feature>
<keyword evidence="15" id="KW-1185">Reference proteome</keyword>
<dbReference type="EMBL" id="FQUQ01000002">
    <property type="protein sequence ID" value="SHF29255.1"/>
    <property type="molecule type" value="Genomic_DNA"/>
</dbReference>
<evidence type="ECO:0000313" key="14">
    <source>
        <dbReference type="EMBL" id="SHF29255.1"/>
    </source>
</evidence>
<evidence type="ECO:0000256" key="1">
    <source>
        <dbReference type="ARBA" id="ARBA00000026"/>
    </source>
</evidence>